<dbReference type="InterPro" id="IPR045569">
    <property type="entry name" value="Metalloprtase-TldD/E_C"/>
</dbReference>
<organism evidence="3 4">
    <name type="scientific">Myxococcus landrumensis</name>
    <dbReference type="NCBI Taxonomy" id="2813577"/>
    <lineage>
        <taxon>Bacteria</taxon>
        <taxon>Pseudomonadati</taxon>
        <taxon>Myxococcota</taxon>
        <taxon>Myxococcia</taxon>
        <taxon>Myxococcales</taxon>
        <taxon>Cystobacterineae</taxon>
        <taxon>Myxococcaceae</taxon>
        <taxon>Myxococcus</taxon>
    </lineage>
</organism>
<dbReference type="Proteomes" id="UP000663090">
    <property type="component" value="Chromosome"/>
</dbReference>
<name>A0ABX7NNG7_9BACT</name>
<dbReference type="RefSeq" id="WP_206719373.1">
    <property type="nucleotide sequence ID" value="NZ_CP071091.1"/>
</dbReference>
<feature type="region of interest" description="Disordered" evidence="1">
    <location>
        <begin position="88"/>
        <end position="115"/>
    </location>
</feature>
<dbReference type="PANTHER" id="PTHR43421:SF1">
    <property type="entry name" value="METALLOPROTEASE PMBA"/>
    <property type="match status" value="1"/>
</dbReference>
<evidence type="ECO:0000313" key="3">
    <source>
        <dbReference type="EMBL" id="QSQ17753.1"/>
    </source>
</evidence>
<sequence length="427" mass="45704">MTPDALVAAARAALAEARPELVGLEAELFLVREGSLALEHEASSNTFAARLGDTCSAMARVWNTTVRGVASGPIGDGADLARLLIQASQRTAPSSSSPPTSPLPTDSRLPSWSWEPSVSQARSDAARIARECVPEGTVVQALVLTRRSTWSALVRGQGVLAQVEHREEVFVRCETPRGAVVDAVVLRAGQSEWAALRERLHAAVDALSGPVREADPRLPRVLRPAVAAPLAAGLGWLLRGDVAVATPALARAVGKKVFPSLLTVEDLPRHVEGMRHRDWDDEGREAQALRLVDEGRLVGFLHSQESAARLGVPPHGRGLREGATEASAAALNFFIAPRGDALPASYTELVARVETFTTMPRPGRVSLIAGGWEVRDGRRVHRIAPMELELPVLETFRSLRGVGDDLTFFPTAEGCGTPTLLLPPSRE</sequence>
<evidence type="ECO:0000256" key="1">
    <source>
        <dbReference type="SAM" id="MobiDB-lite"/>
    </source>
</evidence>
<dbReference type="EMBL" id="CP071091">
    <property type="protein sequence ID" value="QSQ17753.1"/>
    <property type="molecule type" value="Genomic_DNA"/>
</dbReference>
<evidence type="ECO:0000259" key="2">
    <source>
        <dbReference type="Pfam" id="PF19289"/>
    </source>
</evidence>
<dbReference type="SUPFAM" id="SSF111283">
    <property type="entry name" value="Putative modulator of DNA gyrase, PmbA/TldD"/>
    <property type="match status" value="1"/>
</dbReference>
<dbReference type="InterPro" id="IPR047657">
    <property type="entry name" value="PmbA"/>
</dbReference>
<dbReference type="InterPro" id="IPR036059">
    <property type="entry name" value="TldD/PmbA_sf"/>
</dbReference>
<proteinExistence type="predicted"/>
<feature type="compositionally biased region" description="Low complexity" evidence="1">
    <location>
        <begin position="88"/>
        <end position="111"/>
    </location>
</feature>
<dbReference type="Pfam" id="PF19289">
    <property type="entry name" value="PmbA_TldD_3rd"/>
    <property type="match status" value="1"/>
</dbReference>
<dbReference type="PANTHER" id="PTHR43421">
    <property type="entry name" value="METALLOPROTEASE PMBA"/>
    <property type="match status" value="1"/>
</dbReference>
<protein>
    <submittedName>
        <fullName evidence="3">TldD/PmbA family protein</fullName>
    </submittedName>
</protein>
<accession>A0ABX7NNG7</accession>
<reference evidence="3 4" key="1">
    <citation type="submission" date="2021-02" db="EMBL/GenBank/DDBJ databases">
        <title>De Novo genome assembly of isolated myxobacteria.</title>
        <authorList>
            <person name="Stevens D.C."/>
        </authorList>
    </citation>
    <scope>NUCLEOTIDE SEQUENCE [LARGE SCALE GENOMIC DNA]</scope>
    <source>
        <strain evidence="3 4">SCHIC003</strain>
    </source>
</reference>
<evidence type="ECO:0000313" key="4">
    <source>
        <dbReference type="Proteomes" id="UP000663090"/>
    </source>
</evidence>
<gene>
    <name evidence="3" type="ORF">JY572_17710</name>
</gene>
<keyword evidence="4" id="KW-1185">Reference proteome</keyword>
<feature type="domain" description="Metalloprotease TldD/E C-terminal" evidence="2">
    <location>
        <begin position="220"/>
        <end position="422"/>
    </location>
</feature>